<feature type="compositionally biased region" description="Low complexity" evidence="1">
    <location>
        <begin position="36"/>
        <end position="61"/>
    </location>
</feature>
<feature type="region of interest" description="Disordered" evidence="1">
    <location>
        <begin position="1"/>
        <end position="61"/>
    </location>
</feature>
<accession>K0SBP9</accession>
<feature type="compositionally biased region" description="Basic residues" evidence="1">
    <location>
        <begin position="24"/>
        <end position="34"/>
    </location>
</feature>
<evidence type="ECO:0000313" key="2">
    <source>
        <dbReference type="EMBL" id="EJK58356.1"/>
    </source>
</evidence>
<organism evidence="2 3">
    <name type="scientific">Thalassiosira oceanica</name>
    <name type="common">Marine diatom</name>
    <dbReference type="NCBI Taxonomy" id="159749"/>
    <lineage>
        <taxon>Eukaryota</taxon>
        <taxon>Sar</taxon>
        <taxon>Stramenopiles</taxon>
        <taxon>Ochrophyta</taxon>
        <taxon>Bacillariophyta</taxon>
        <taxon>Coscinodiscophyceae</taxon>
        <taxon>Thalassiosirophycidae</taxon>
        <taxon>Thalassiosirales</taxon>
        <taxon>Thalassiosiraceae</taxon>
        <taxon>Thalassiosira</taxon>
    </lineage>
</organism>
<feature type="compositionally biased region" description="Pro residues" evidence="1">
    <location>
        <begin position="8"/>
        <end position="21"/>
    </location>
</feature>
<gene>
    <name evidence="2" type="ORF">THAOC_21531</name>
</gene>
<comment type="caution">
    <text evidence="2">The sequence shown here is derived from an EMBL/GenBank/DDBJ whole genome shotgun (WGS) entry which is preliminary data.</text>
</comment>
<sequence>CVRASPPGSTPGPSPAAPPAAAPARRRRRCRGSRRGPGCCRGPARTGGNSPRRPPWSSRRTCPTTTIHELLQGRRLPWGGSSLVRGGSAALLLVVILEPGVLADVRRGGPVADACPPAHASGVRQAAGAGVPAADRAALAVDVLQARAPDLEAITRVAVGARRVRGRRRREGGQEQEDGGRRYQTHRVVVSTHPLCFFAPSCARGYARASLPAHEASVLPLQTTSSESEQSLLCLDERT</sequence>
<evidence type="ECO:0000313" key="3">
    <source>
        <dbReference type="Proteomes" id="UP000266841"/>
    </source>
</evidence>
<dbReference type="AlphaFoldDB" id="K0SBP9"/>
<reference evidence="2 3" key="1">
    <citation type="journal article" date="2012" name="Genome Biol.">
        <title>Genome and low-iron response of an oceanic diatom adapted to chronic iron limitation.</title>
        <authorList>
            <person name="Lommer M."/>
            <person name="Specht M."/>
            <person name="Roy A.S."/>
            <person name="Kraemer L."/>
            <person name="Andreson R."/>
            <person name="Gutowska M.A."/>
            <person name="Wolf J."/>
            <person name="Bergner S.V."/>
            <person name="Schilhabel M.B."/>
            <person name="Klostermeier U.C."/>
            <person name="Beiko R.G."/>
            <person name="Rosenstiel P."/>
            <person name="Hippler M."/>
            <person name="Laroche J."/>
        </authorList>
    </citation>
    <scope>NUCLEOTIDE SEQUENCE [LARGE SCALE GENOMIC DNA]</scope>
    <source>
        <strain evidence="2 3">CCMP1005</strain>
    </source>
</reference>
<protein>
    <submittedName>
        <fullName evidence="2">Uncharacterized protein</fullName>
    </submittedName>
</protein>
<dbReference type="EMBL" id="AGNL01025492">
    <property type="protein sequence ID" value="EJK58356.1"/>
    <property type="molecule type" value="Genomic_DNA"/>
</dbReference>
<proteinExistence type="predicted"/>
<keyword evidence="3" id="KW-1185">Reference proteome</keyword>
<evidence type="ECO:0000256" key="1">
    <source>
        <dbReference type="SAM" id="MobiDB-lite"/>
    </source>
</evidence>
<feature type="non-terminal residue" evidence="2">
    <location>
        <position position="1"/>
    </location>
</feature>
<name>K0SBP9_THAOC</name>
<dbReference type="Proteomes" id="UP000266841">
    <property type="component" value="Unassembled WGS sequence"/>
</dbReference>